<dbReference type="EC" id="2.3.1.97" evidence="3 7"/>
<comment type="function">
    <text evidence="7">Adds a myristoyl group to the N-terminal glycine residue of certain cellular proteins.</text>
</comment>
<dbReference type="InterPro" id="IPR017853">
    <property type="entry name" value="GH"/>
</dbReference>
<evidence type="ECO:0000256" key="3">
    <source>
        <dbReference type="ARBA" id="ARBA00012923"/>
    </source>
</evidence>
<dbReference type="PRINTS" id="PR00846">
    <property type="entry name" value="GLHYDRLASE56"/>
</dbReference>
<evidence type="ECO:0000256" key="8">
    <source>
        <dbReference type="RuleBase" id="RU004178"/>
    </source>
</evidence>
<evidence type="ECO:0000256" key="6">
    <source>
        <dbReference type="ARBA" id="ARBA00023315"/>
    </source>
</evidence>
<dbReference type="InterPro" id="IPR000903">
    <property type="entry name" value="NMT"/>
</dbReference>
<dbReference type="PANTHER" id="PTHR11377:SF5">
    <property type="entry name" value="GLYCYLPEPTIDE N-TETRADECANOYLTRANSFERASE"/>
    <property type="match status" value="1"/>
</dbReference>
<protein>
    <recommendedName>
        <fullName evidence="3 7">Glycylpeptide N-tetradecanoyltransferase</fullName>
        <ecNumber evidence="3 7">2.3.1.97</ecNumber>
    </recommendedName>
</protein>
<dbReference type="GO" id="GO:0006952">
    <property type="term" value="P:defense response"/>
    <property type="evidence" value="ECO:0007669"/>
    <property type="project" value="InterPro"/>
</dbReference>
<evidence type="ECO:0000256" key="5">
    <source>
        <dbReference type="ARBA" id="ARBA00023157"/>
    </source>
</evidence>
<dbReference type="GO" id="GO:0005975">
    <property type="term" value="P:carbohydrate metabolic process"/>
    <property type="evidence" value="ECO:0007669"/>
    <property type="project" value="InterPro"/>
</dbReference>
<comment type="caution">
    <text evidence="11">The sequence shown here is derived from an EMBL/GenBank/DDBJ whole genome shotgun (WGS) entry which is preliminary data.</text>
</comment>
<comment type="similarity">
    <text evidence="2 8">Belongs to the NMT family.</text>
</comment>
<keyword evidence="4 7" id="KW-0808">Transferase</keyword>
<evidence type="ECO:0000259" key="9">
    <source>
        <dbReference type="Pfam" id="PF01233"/>
    </source>
</evidence>
<evidence type="ECO:0000313" key="11">
    <source>
        <dbReference type="EMBL" id="KMQ98097.1"/>
    </source>
</evidence>
<dbReference type="SUPFAM" id="SSF55729">
    <property type="entry name" value="Acyl-CoA N-acyltransferases (Nat)"/>
    <property type="match status" value="2"/>
</dbReference>
<comment type="similarity">
    <text evidence="1">Belongs to the glycosyl hydrolase 56 family.</text>
</comment>
<dbReference type="PRINTS" id="PR00847">
    <property type="entry name" value="HYALURONDASE"/>
</dbReference>
<name>A0A0J7L584_LASNI</name>
<keyword evidence="6 7" id="KW-0012">Acyltransferase</keyword>
<dbReference type="Pfam" id="PF01630">
    <property type="entry name" value="Glyco_hydro_56"/>
    <property type="match status" value="1"/>
</dbReference>
<dbReference type="InterPro" id="IPR022678">
    <property type="entry name" value="NMT_CS"/>
</dbReference>
<evidence type="ECO:0000313" key="12">
    <source>
        <dbReference type="Proteomes" id="UP000036403"/>
    </source>
</evidence>
<dbReference type="FunFam" id="3.40.630.170:FF:000003">
    <property type="entry name" value="Glycylpeptide N-tetradecanoyltransferase"/>
    <property type="match status" value="1"/>
</dbReference>
<dbReference type="GO" id="GO:0004415">
    <property type="term" value="F:hyalurononglucosaminidase activity"/>
    <property type="evidence" value="ECO:0007669"/>
    <property type="project" value="InterPro"/>
</dbReference>
<dbReference type="InterPro" id="IPR001329">
    <property type="entry name" value="Venom_Hyaluronidase"/>
</dbReference>
<dbReference type="PaxDb" id="67767-A0A0J7L584"/>
<dbReference type="Gene3D" id="3.40.630.170">
    <property type="match status" value="2"/>
</dbReference>
<dbReference type="Pfam" id="PF02799">
    <property type="entry name" value="NMT_C"/>
    <property type="match status" value="1"/>
</dbReference>
<dbReference type="EMBL" id="LBMM01000544">
    <property type="protein sequence ID" value="KMQ98097.1"/>
    <property type="molecule type" value="Genomic_DNA"/>
</dbReference>
<evidence type="ECO:0000259" key="10">
    <source>
        <dbReference type="Pfam" id="PF02799"/>
    </source>
</evidence>
<dbReference type="InterPro" id="IPR018155">
    <property type="entry name" value="Hyaluronidase"/>
</dbReference>
<gene>
    <name evidence="11" type="ORF">RF55_1552</name>
</gene>
<dbReference type="PROSITE" id="PS00976">
    <property type="entry name" value="NMT_2"/>
    <property type="match status" value="1"/>
</dbReference>
<dbReference type="PANTHER" id="PTHR11377">
    <property type="entry name" value="N-MYRISTOYL TRANSFERASE"/>
    <property type="match status" value="1"/>
</dbReference>
<evidence type="ECO:0000256" key="1">
    <source>
        <dbReference type="ARBA" id="ARBA00008871"/>
    </source>
</evidence>
<keyword evidence="12" id="KW-1185">Reference proteome</keyword>
<accession>A0A0J7L584</accession>
<reference evidence="11 12" key="1">
    <citation type="submission" date="2015-04" db="EMBL/GenBank/DDBJ databases">
        <title>Lasius niger genome sequencing.</title>
        <authorList>
            <person name="Konorov E.A."/>
            <person name="Nikitin M.A."/>
            <person name="Kirill M.V."/>
            <person name="Chang P."/>
        </authorList>
    </citation>
    <scope>NUCLEOTIDE SEQUENCE [LARGE SCALE GENOMIC DNA]</scope>
    <source>
        <tissue evidence="11">Whole</tissue>
    </source>
</reference>
<dbReference type="InterPro" id="IPR016181">
    <property type="entry name" value="Acyl_CoA_acyltransferase"/>
</dbReference>
<dbReference type="GO" id="GO:0005737">
    <property type="term" value="C:cytoplasm"/>
    <property type="evidence" value="ECO:0007669"/>
    <property type="project" value="TreeGrafter"/>
</dbReference>
<dbReference type="GO" id="GO:0004379">
    <property type="term" value="F:glycylpeptide N-tetradecanoyltransferase activity"/>
    <property type="evidence" value="ECO:0007669"/>
    <property type="project" value="UniProtKB-EC"/>
</dbReference>
<evidence type="ECO:0000256" key="4">
    <source>
        <dbReference type="ARBA" id="ARBA00022679"/>
    </source>
</evidence>
<sequence>MSGACNISIKEIQMAMEVFNMQQKPAKTQEEAMQKPYQFWSTQPVPKMDEKIVRNEPIEPDKTSIRAEPYSLPADFQWDTLNLDDPLVLSELYTLLSENYVEDDDAMFRFDYPPNFLKWALQPPGWCKEWHCGVRVSKSGRLVGFISAIPATLRVYNHIQKMVEINFLCVHKKLRSKRVAPVLIREITRRVNLQGIFQAVYTAGVVLPKPIATCRYWHRSLNPKKLIDIKFSHLTRNMTMQRTLKLYKLPENTKVPGFRKLVYTDIPQARKILLEYLEKFDLAPIFSAEEFEHWFLPRTGIINSFVVEKEGKITDMLGFDVFNALDLMDNKEFLEPLKFGIGDGNLQYYLYNWRCPSMTPGKIGLVLHLGAMTPEEGNLRQFDVYWNVPSFVCHKYGVKFEDLKDFGIRQNANDRFRGEEIAILYDPGMFPALLTDKNGIVTKRNGGVPQDGDLKEHLEIFRKHLVKQIPDESFSGVGVIDFESWRPIFRQNWASLEPYKTLSIKLEREKHPLWSEAAIKKEAKRRFEKYGRIFMEETLKTANKLRSKATWGYYGYPHCFNHTPGQRNAHCNRQTMLENDGMSWLFTLEDVHMPSVYLRQEIKEMDRVGFVKGRVSEALRMAEKSPRKQQVLPYHWFKYQDHRDNFLSKKDTENTVDMIASLGADGMIIWGSSEDTDTEKKCKDLQQYVRDVLGPAIKRIKQQ</sequence>
<dbReference type="InterPro" id="IPR022676">
    <property type="entry name" value="NMT_N"/>
</dbReference>
<dbReference type="InterPro" id="IPR013785">
    <property type="entry name" value="Aldolase_TIM"/>
</dbReference>
<comment type="catalytic activity">
    <reaction evidence="7">
        <text>N-terminal glycyl-[protein] + tetradecanoyl-CoA = N-tetradecanoylglycyl-[protein] + CoA + H(+)</text>
        <dbReference type="Rhea" id="RHEA:15521"/>
        <dbReference type="Rhea" id="RHEA-COMP:12666"/>
        <dbReference type="Rhea" id="RHEA-COMP:12667"/>
        <dbReference type="ChEBI" id="CHEBI:15378"/>
        <dbReference type="ChEBI" id="CHEBI:57287"/>
        <dbReference type="ChEBI" id="CHEBI:57385"/>
        <dbReference type="ChEBI" id="CHEBI:64723"/>
        <dbReference type="ChEBI" id="CHEBI:133050"/>
        <dbReference type="EC" id="2.3.1.97"/>
    </reaction>
</comment>
<dbReference type="SUPFAM" id="SSF51445">
    <property type="entry name" value="(Trans)glycosidases"/>
    <property type="match status" value="1"/>
</dbReference>
<evidence type="ECO:0000256" key="2">
    <source>
        <dbReference type="ARBA" id="ARBA00009469"/>
    </source>
</evidence>
<feature type="domain" description="Glycylpeptide N-tetradecanoyltransferase N-terminal" evidence="9">
    <location>
        <begin position="61"/>
        <end position="214"/>
    </location>
</feature>
<dbReference type="Proteomes" id="UP000036403">
    <property type="component" value="Unassembled WGS sequence"/>
</dbReference>
<dbReference type="Pfam" id="PF01233">
    <property type="entry name" value="NMT"/>
    <property type="match status" value="1"/>
</dbReference>
<dbReference type="Gene3D" id="3.20.20.70">
    <property type="entry name" value="Aldolase class I"/>
    <property type="match status" value="1"/>
</dbReference>
<proteinExistence type="inferred from homology"/>
<feature type="domain" description="Glycylpeptide N-tetradecanoyltransferase C-terminal" evidence="10">
    <location>
        <begin position="228"/>
        <end position="319"/>
    </location>
</feature>
<keyword evidence="5" id="KW-1015">Disulfide bond</keyword>
<dbReference type="AlphaFoldDB" id="A0A0J7L584"/>
<dbReference type="PROSITE" id="PS00975">
    <property type="entry name" value="NMT_1"/>
    <property type="match status" value="1"/>
</dbReference>
<organism evidence="11 12">
    <name type="scientific">Lasius niger</name>
    <name type="common">Black garden ant</name>
    <dbReference type="NCBI Taxonomy" id="67767"/>
    <lineage>
        <taxon>Eukaryota</taxon>
        <taxon>Metazoa</taxon>
        <taxon>Ecdysozoa</taxon>
        <taxon>Arthropoda</taxon>
        <taxon>Hexapoda</taxon>
        <taxon>Insecta</taxon>
        <taxon>Pterygota</taxon>
        <taxon>Neoptera</taxon>
        <taxon>Endopterygota</taxon>
        <taxon>Hymenoptera</taxon>
        <taxon>Apocrita</taxon>
        <taxon>Aculeata</taxon>
        <taxon>Formicoidea</taxon>
        <taxon>Formicidae</taxon>
        <taxon>Formicinae</taxon>
        <taxon>Lasius</taxon>
        <taxon>Lasius</taxon>
    </lineage>
</organism>
<evidence type="ECO:0000256" key="7">
    <source>
        <dbReference type="RuleBase" id="RU000586"/>
    </source>
</evidence>
<dbReference type="STRING" id="67767.A0A0J7L584"/>
<dbReference type="OrthoDB" id="60315at2759"/>
<dbReference type="InterPro" id="IPR022677">
    <property type="entry name" value="NMT_C"/>
</dbReference>